<dbReference type="AlphaFoldDB" id="A0A0R3Q8F1"/>
<evidence type="ECO:0000313" key="1">
    <source>
        <dbReference type="WBParaSite" id="BTMF_0000260901-mRNA-1"/>
    </source>
</evidence>
<proteinExistence type="predicted"/>
<sequence length="51" mass="5972">LQRDIHLNHHHQETVTVILLRILYTNVNESSQLKISLVHGKHSIIQKPKLK</sequence>
<reference evidence="1" key="1">
    <citation type="submission" date="2017-02" db="UniProtKB">
        <authorList>
            <consortium name="WormBaseParasite"/>
        </authorList>
    </citation>
    <scope>IDENTIFICATION</scope>
</reference>
<protein>
    <submittedName>
        <fullName evidence="1">Ovule protein</fullName>
    </submittedName>
</protein>
<accession>A0A0R3Q8F1</accession>
<organism evidence="1">
    <name type="scientific">Brugia timori</name>
    <dbReference type="NCBI Taxonomy" id="42155"/>
    <lineage>
        <taxon>Eukaryota</taxon>
        <taxon>Metazoa</taxon>
        <taxon>Ecdysozoa</taxon>
        <taxon>Nematoda</taxon>
        <taxon>Chromadorea</taxon>
        <taxon>Rhabditida</taxon>
        <taxon>Spirurina</taxon>
        <taxon>Spiruromorpha</taxon>
        <taxon>Filarioidea</taxon>
        <taxon>Onchocercidae</taxon>
        <taxon>Brugia</taxon>
    </lineage>
</organism>
<dbReference type="WBParaSite" id="BTMF_0000260901-mRNA-1">
    <property type="protein sequence ID" value="BTMF_0000260901-mRNA-1"/>
    <property type="gene ID" value="BTMF_0000260901"/>
</dbReference>
<name>A0A0R3Q8F1_9BILA</name>